<protein>
    <submittedName>
        <fullName evidence="2">Uncharacterized protein</fullName>
    </submittedName>
</protein>
<feature type="compositionally biased region" description="Basic residues" evidence="1">
    <location>
        <begin position="77"/>
        <end position="90"/>
    </location>
</feature>
<gene>
    <name evidence="2" type="ORF">CJ030_MR1G023377</name>
</gene>
<dbReference type="Proteomes" id="UP000516437">
    <property type="component" value="Chromosome 1"/>
</dbReference>
<feature type="region of interest" description="Disordered" evidence="1">
    <location>
        <begin position="1"/>
        <end position="130"/>
    </location>
</feature>
<evidence type="ECO:0000313" key="2">
    <source>
        <dbReference type="EMBL" id="KAB1226606.1"/>
    </source>
</evidence>
<organism evidence="2 3">
    <name type="scientific">Morella rubra</name>
    <name type="common">Chinese bayberry</name>
    <dbReference type="NCBI Taxonomy" id="262757"/>
    <lineage>
        <taxon>Eukaryota</taxon>
        <taxon>Viridiplantae</taxon>
        <taxon>Streptophyta</taxon>
        <taxon>Embryophyta</taxon>
        <taxon>Tracheophyta</taxon>
        <taxon>Spermatophyta</taxon>
        <taxon>Magnoliopsida</taxon>
        <taxon>eudicotyledons</taxon>
        <taxon>Gunneridae</taxon>
        <taxon>Pentapetalae</taxon>
        <taxon>rosids</taxon>
        <taxon>fabids</taxon>
        <taxon>Fagales</taxon>
        <taxon>Myricaceae</taxon>
        <taxon>Morella</taxon>
    </lineage>
</organism>
<accession>A0A6A1WPT4</accession>
<dbReference type="AlphaFoldDB" id="A0A6A1WPT4"/>
<feature type="compositionally biased region" description="Basic and acidic residues" evidence="1">
    <location>
        <begin position="119"/>
        <end position="130"/>
    </location>
</feature>
<feature type="compositionally biased region" description="Polar residues" evidence="1">
    <location>
        <begin position="1"/>
        <end position="12"/>
    </location>
</feature>
<evidence type="ECO:0000256" key="1">
    <source>
        <dbReference type="SAM" id="MobiDB-lite"/>
    </source>
</evidence>
<comment type="caution">
    <text evidence="2">The sequence shown here is derived from an EMBL/GenBank/DDBJ whole genome shotgun (WGS) entry which is preliminary data.</text>
</comment>
<reference evidence="2 3" key="1">
    <citation type="journal article" date="2019" name="Plant Biotechnol. J.">
        <title>The red bayberry genome and genetic basis of sex determination.</title>
        <authorList>
            <person name="Jia H.M."/>
            <person name="Jia H.J."/>
            <person name="Cai Q.L."/>
            <person name="Wang Y."/>
            <person name="Zhao H.B."/>
            <person name="Yang W.F."/>
            <person name="Wang G.Y."/>
            <person name="Li Y.H."/>
            <person name="Zhan D.L."/>
            <person name="Shen Y.T."/>
            <person name="Niu Q.F."/>
            <person name="Chang L."/>
            <person name="Qiu J."/>
            <person name="Zhao L."/>
            <person name="Xie H.B."/>
            <person name="Fu W.Y."/>
            <person name="Jin J."/>
            <person name="Li X.W."/>
            <person name="Jiao Y."/>
            <person name="Zhou C.C."/>
            <person name="Tu T."/>
            <person name="Chai C.Y."/>
            <person name="Gao J.L."/>
            <person name="Fan L.J."/>
            <person name="van de Weg E."/>
            <person name="Wang J.Y."/>
            <person name="Gao Z.S."/>
        </authorList>
    </citation>
    <scope>NUCLEOTIDE SEQUENCE [LARGE SCALE GENOMIC DNA]</scope>
    <source>
        <tissue evidence="2">Leaves</tissue>
    </source>
</reference>
<sequence>MEDPNQHLQQKSPRWRNSAKKEEETPGASDPRTAGVTCGEPRANVEPPNKEDVVDLEPLMPTKGCVLTGKTLPRPSSKNHHYCKKQKSRKNTPDQATIGQEVGGREEEDLLPRPKNKRERGVGRRKEKMG</sequence>
<keyword evidence="3" id="KW-1185">Reference proteome</keyword>
<name>A0A6A1WPT4_9ROSI</name>
<proteinExistence type="predicted"/>
<evidence type="ECO:0000313" key="3">
    <source>
        <dbReference type="Proteomes" id="UP000516437"/>
    </source>
</evidence>
<dbReference type="EMBL" id="RXIC02000019">
    <property type="protein sequence ID" value="KAB1226606.1"/>
    <property type="molecule type" value="Genomic_DNA"/>
</dbReference>